<dbReference type="PANTHER" id="PTHR39166:SF1">
    <property type="entry name" value="BLL1166 PROTEIN"/>
    <property type="match status" value="1"/>
</dbReference>
<dbReference type="PANTHER" id="PTHR39166">
    <property type="entry name" value="BLL1166 PROTEIN"/>
    <property type="match status" value="1"/>
</dbReference>
<comment type="caution">
    <text evidence="1">The sequence shown here is derived from an EMBL/GenBank/DDBJ whole genome shotgun (WGS) entry which is preliminary data.</text>
</comment>
<name>A0ABV2D244_9SPHN</name>
<dbReference type="RefSeq" id="WP_353984428.1">
    <property type="nucleotide sequence ID" value="NZ_JBEWLY010000015.1"/>
</dbReference>
<protein>
    <submittedName>
        <fullName evidence="1">Nucleotidyltransferase family protein</fullName>
    </submittedName>
</protein>
<evidence type="ECO:0000313" key="1">
    <source>
        <dbReference type="EMBL" id="MET1755930.1"/>
    </source>
</evidence>
<dbReference type="InterPro" id="IPR009267">
    <property type="entry name" value="NTP_transf_6"/>
</dbReference>
<dbReference type="EMBL" id="JBEWLY010000015">
    <property type="protein sequence ID" value="MET1755930.1"/>
    <property type="molecule type" value="Genomic_DNA"/>
</dbReference>
<keyword evidence="2" id="KW-1185">Reference proteome</keyword>
<dbReference type="Proteomes" id="UP001548713">
    <property type="component" value="Unassembled WGS sequence"/>
</dbReference>
<gene>
    <name evidence="1" type="ORF">ABVV53_10740</name>
</gene>
<organism evidence="1 2">
    <name type="scientific">Novosphingobium kalidii</name>
    <dbReference type="NCBI Taxonomy" id="3230299"/>
    <lineage>
        <taxon>Bacteria</taxon>
        <taxon>Pseudomonadati</taxon>
        <taxon>Pseudomonadota</taxon>
        <taxon>Alphaproteobacteria</taxon>
        <taxon>Sphingomonadales</taxon>
        <taxon>Sphingomonadaceae</taxon>
        <taxon>Novosphingobium</taxon>
    </lineage>
</organism>
<proteinExistence type="predicted"/>
<evidence type="ECO:0000313" key="2">
    <source>
        <dbReference type="Proteomes" id="UP001548713"/>
    </source>
</evidence>
<sequence length="184" mass="20822">MAVPFISSVLRADPVRWHLLGRVYALNLPDCWIGAGFVRNAVWDHLHERSSSPLIGDVDVIWYNAQCTDAAQDRDIEGSLRALEPAVDWSVKNQARMHMRNGDAPYPSAVEAMRYWPETATAVAARRSGPESCEIAAPLRLDDLLNLILRPTSRFREEKRSIYEERIHSKAWLSTWPLLATAEA</sequence>
<dbReference type="Pfam" id="PF06042">
    <property type="entry name" value="NTP_transf_6"/>
    <property type="match status" value="1"/>
</dbReference>
<accession>A0ABV2D244</accession>
<reference evidence="1 2" key="1">
    <citation type="submission" date="2024-07" db="EMBL/GenBank/DDBJ databases">
        <title>Novosphingobium kalidii RD2P27.</title>
        <authorList>
            <person name="Sun J.-Q."/>
        </authorList>
    </citation>
    <scope>NUCLEOTIDE SEQUENCE [LARGE SCALE GENOMIC DNA]</scope>
    <source>
        <strain evidence="1 2">RD2P27</strain>
    </source>
</reference>